<evidence type="ECO:0000313" key="1">
    <source>
        <dbReference type="EMBL" id="EAL62741.1"/>
    </source>
</evidence>
<dbReference type="dictyBase" id="DDB_G0289427"/>
<dbReference type="HOGENOM" id="CLU_2459418_0_0_1"/>
<dbReference type="PaxDb" id="44689-DDB0216101"/>
<name>Q54HI9_DICDI</name>
<comment type="caution">
    <text evidence="1">The sequence shown here is derived from an EMBL/GenBank/DDBJ whole genome shotgun (WGS) entry which is preliminary data.</text>
</comment>
<evidence type="ECO:0000313" key="2">
    <source>
        <dbReference type="Proteomes" id="UP000002195"/>
    </source>
</evidence>
<dbReference type="EMBL" id="AAFI02000140">
    <property type="protein sequence ID" value="EAL62741.1"/>
    <property type="molecule type" value="Genomic_DNA"/>
</dbReference>
<dbReference type="GeneID" id="8627134"/>
<sequence length="89" mass="10347">MINNPSQMKTVKDDLSKGYIFYYTRSNSKFSLLLLVRDEVGSNIGFYNKLKHFAEDDFNYKSKEKDDGIWIEIISNGESLKISKISLKK</sequence>
<dbReference type="InParanoid" id="Q54HI9"/>
<proteinExistence type="predicted"/>
<reference evidence="1 2" key="1">
    <citation type="journal article" date="2005" name="Nature">
        <title>The genome of the social amoeba Dictyostelium discoideum.</title>
        <authorList>
            <consortium name="The Dictyostelium discoideum Sequencing Consortium"/>
            <person name="Eichinger L."/>
            <person name="Pachebat J.A."/>
            <person name="Glockner G."/>
            <person name="Rajandream M.A."/>
            <person name="Sucgang R."/>
            <person name="Berriman M."/>
            <person name="Song J."/>
            <person name="Olsen R."/>
            <person name="Szafranski K."/>
            <person name="Xu Q."/>
            <person name="Tunggal B."/>
            <person name="Kummerfeld S."/>
            <person name="Madera M."/>
            <person name="Konfortov B.A."/>
            <person name="Rivero F."/>
            <person name="Bankier A.T."/>
            <person name="Lehmann R."/>
            <person name="Hamlin N."/>
            <person name="Davies R."/>
            <person name="Gaudet P."/>
            <person name="Fey P."/>
            <person name="Pilcher K."/>
            <person name="Chen G."/>
            <person name="Saunders D."/>
            <person name="Sodergren E."/>
            <person name="Davis P."/>
            <person name="Kerhornou A."/>
            <person name="Nie X."/>
            <person name="Hall N."/>
            <person name="Anjard C."/>
            <person name="Hemphill L."/>
            <person name="Bason N."/>
            <person name="Farbrother P."/>
            <person name="Desany B."/>
            <person name="Just E."/>
            <person name="Morio T."/>
            <person name="Rost R."/>
            <person name="Churcher C."/>
            <person name="Cooper J."/>
            <person name="Haydock S."/>
            <person name="van Driessche N."/>
            <person name="Cronin A."/>
            <person name="Goodhead I."/>
            <person name="Muzny D."/>
            <person name="Mourier T."/>
            <person name="Pain A."/>
            <person name="Lu M."/>
            <person name="Harper D."/>
            <person name="Lindsay R."/>
            <person name="Hauser H."/>
            <person name="James K."/>
            <person name="Quiles M."/>
            <person name="Madan Babu M."/>
            <person name="Saito T."/>
            <person name="Buchrieser C."/>
            <person name="Wardroper A."/>
            <person name="Felder M."/>
            <person name="Thangavelu M."/>
            <person name="Johnson D."/>
            <person name="Knights A."/>
            <person name="Loulseged H."/>
            <person name="Mungall K."/>
            <person name="Oliver K."/>
            <person name="Price C."/>
            <person name="Quail M.A."/>
            <person name="Urushihara H."/>
            <person name="Hernandez J."/>
            <person name="Rabbinowitsch E."/>
            <person name="Steffen D."/>
            <person name="Sanders M."/>
            <person name="Ma J."/>
            <person name="Kohara Y."/>
            <person name="Sharp S."/>
            <person name="Simmonds M."/>
            <person name="Spiegler S."/>
            <person name="Tivey A."/>
            <person name="Sugano S."/>
            <person name="White B."/>
            <person name="Walker D."/>
            <person name="Woodward J."/>
            <person name="Winckler T."/>
            <person name="Tanaka Y."/>
            <person name="Shaulsky G."/>
            <person name="Schleicher M."/>
            <person name="Weinstock G."/>
            <person name="Rosenthal A."/>
            <person name="Cox E.C."/>
            <person name="Chisholm R.L."/>
            <person name="Gibbs R."/>
            <person name="Loomis W.F."/>
            <person name="Platzer M."/>
            <person name="Kay R.R."/>
            <person name="Williams J."/>
            <person name="Dear P.H."/>
            <person name="Noegel A.A."/>
            <person name="Barrell B."/>
            <person name="Kuspa A."/>
        </authorList>
    </citation>
    <scope>NUCLEOTIDE SEQUENCE [LARGE SCALE GENOMIC DNA]</scope>
    <source>
        <strain evidence="1 2">AX4</strain>
    </source>
</reference>
<dbReference type="RefSeq" id="XP_636244.1">
    <property type="nucleotide sequence ID" value="XM_631152.1"/>
</dbReference>
<dbReference type="KEGG" id="ddi:DDB_G0289427"/>
<organism evidence="1 2">
    <name type="scientific">Dictyostelium discoideum</name>
    <name type="common">Social amoeba</name>
    <dbReference type="NCBI Taxonomy" id="44689"/>
    <lineage>
        <taxon>Eukaryota</taxon>
        <taxon>Amoebozoa</taxon>
        <taxon>Evosea</taxon>
        <taxon>Eumycetozoa</taxon>
        <taxon>Dictyostelia</taxon>
        <taxon>Dictyosteliales</taxon>
        <taxon>Dictyosteliaceae</taxon>
        <taxon>Dictyostelium</taxon>
    </lineage>
</organism>
<protein>
    <submittedName>
        <fullName evidence="1">Uncharacterized protein</fullName>
    </submittedName>
</protein>
<dbReference type="VEuPathDB" id="AmoebaDB:DDB_G0289427"/>
<accession>Q54HI9</accession>
<gene>
    <name evidence="1" type="ORF">DDB_G0289427</name>
</gene>
<dbReference type="Proteomes" id="UP000002195">
    <property type="component" value="Unassembled WGS sequence"/>
</dbReference>
<keyword evidence="2" id="KW-1185">Reference proteome</keyword>
<dbReference type="AlphaFoldDB" id="Q54HI9"/>